<dbReference type="AlphaFoldDB" id="A0AAV5A3C7"/>
<reference evidence="1" key="1">
    <citation type="submission" date="2021-10" db="EMBL/GenBank/DDBJ databases">
        <title>De novo Genome Assembly of Clathrus columnatus (Basidiomycota, Fungi) Using Illumina and Nanopore Sequence Data.</title>
        <authorList>
            <person name="Ogiso-Tanaka E."/>
            <person name="Itagaki H."/>
            <person name="Hosoya T."/>
            <person name="Hosaka K."/>
        </authorList>
    </citation>
    <scope>NUCLEOTIDE SEQUENCE</scope>
    <source>
        <strain evidence="1">MO-923</strain>
    </source>
</reference>
<sequence>MAGYVHFQVPPLPIQLMGAPATAWAIAYDIDTRRTQNDLGHGWNSHRCEYDMTSLTSFYPTPANTYNQLVTMLTTAGYNRSQYSDYLRPNADAVTTWRVMMGLMNLLPAWKMETTIKGLKMYTMERPHLQDVSARVRLGGEFAQVLRGPTPRVLVEAVDQDELEYVPETPLPLLPAKIYPTFTSGFESAQLVNCM</sequence>
<name>A0AAV5A3C7_9AGAM</name>
<protein>
    <submittedName>
        <fullName evidence="1">Uncharacterized protein</fullName>
    </submittedName>
</protein>
<evidence type="ECO:0000313" key="2">
    <source>
        <dbReference type="Proteomes" id="UP001050691"/>
    </source>
</evidence>
<dbReference type="Proteomes" id="UP001050691">
    <property type="component" value="Unassembled WGS sequence"/>
</dbReference>
<gene>
    <name evidence="1" type="ORF">Clacol_002154</name>
</gene>
<proteinExistence type="predicted"/>
<comment type="caution">
    <text evidence="1">The sequence shown here is derived from an EMBL/GenBank/DDBJ whole genome shotgun (WGS) entry which is preliminary data.</text>
</comment>
<keyword evidence="2" id="KW-1185">Reference proteome</keyword>
<evidence type="ECO:0000313" key="1">
    <source>
        <dbReference type="EMBL" id="GJJ07947.1"/>
    </source>
</evidence>
<accession>A0AAV5A3C7</accession>
<dbReference type="EMBL" id="BPWL01000002">
    <property type="protein sequence ID" value="GJJ07947.1"/>
    <property type="molecule type" value="Genomic_DNA"/>
</dbReference>
<organism evidence="1 2">
    <name type="scientific">Clathrus columnatus</name>
    <dbReference type="NCBI Taxonomy" id="1419009"/>
    <lineage>
        <taxon>Eukaryota</taxon>
        <taxon>Fungi</taxon>
        <taxon>Dikarya</taxon>
        <taxon>Basidiomycota</taxon>
        <taxon>Agaricomycotina</taxon>
        <taxon>Agaricomycetes</taxon>
        <taxon>Phallomycetidae</taxon>
        <taxon>Phallales</taxon>
        <taxon>Clathraceae</taxon>
        <taxon>Clathrus</taxon>
    </lineage>
</organism>